<feature type="region of interest" description="Disordered" evidence="1">
    <location>
        <begin position="1"/>
        <end position="22"/>
    </location>
</feature>
<comment type="caution">
    <text evidence="2">The sequence shown here is derived from an EMBL/GenBank/DDBJ whole genome shotgun (WGS) entry which is preliminary data.</text>
</comment>
<dbReference type="GO" id="GO:0003676">
    <property type="term" value="F:nucleic acid binding"/>
    <property type="evidence" value="ECO:0007669"/>
    <property type="project" value="InterPro"/>
</dbReference>
<dbReference type="Gene3D" id="3.10.10.10">
    <property type="entry name" value="HIV Type 1 Reverse Transcriptase, subunit A, domain 1"/>
    <property type="match status" value="1"/>
</dbReference>
<keyword evidence="2" id="KW-0808">Transferase</keyword>
<dbReference type="GO" id="GO:0003964">
    <property type="term" value="F:RNA-directed DNA polymerase activity"/>
    <property type="evidence" value="ECO:0007669"/>
    <property type="project" value="UniProtKB-KW"/>
</dbReference>
<dbReference type="InterPro" id="IPR036397">
    <property type="entry name" value="RNaseH_sf"/>
</dbReference>
<dbReference type="PANTHER" id="PTHR47266">
    <property type="entry name" value="ENDONUCLEASE-RELATED"/>
    <property type="match status" value="1"/>
</dbReference>
<name>A0A699HVT7_TANCI</name>
<evidence type="ECO:0000313" key="2">
    <source>
        <dbReference type="EMBL" id="GEY72140.1"/>
    </source>
</evidence>
<keyword evidence="2" id="KW-0695">RNA-directed DNA polymerase</keyword>
<organism evidence="2">
    <name type="scientific">Tanacetum cinerariifolium</name>
    <name type="common">Dalmatian daisy</name>
    <name type="synonym">Chrysanthemum cinerariifolium</name>
    <dbReference type="NCBI Taxonomy" id="118510"/>
    <lineage>
        <taxon>Eukaryota</taxon>
        <taxon>Viridiplantae</taxon>
        <taxon>Streptophyta</taxon>
        <taxon>Embryophyta</taxon>
        <taxon>Tracheophyta</taxon>
        <taxon>Spermatophyta</taxon>
        <taxon>Magnoliopsida</taxon>
        <taxon>eudicotyledons</taxon>
        <taxon>Gunneridae</taxon>
        <taxon>Pentapetalae</taxon>
        <taxon>asterids</taxon>
        <taxon>campanulids</taxon>
        <taxon>Asterales</taxon>
        <taxon>Asteraceae</taxon>
        <taxon>Asteroideae</taxon>
        <taxon>Anthemideae</taxon>
        <taxon>Anthemidinae</taxon>
        <taxon>Tanacetum</taxon>
    </lineage>
</organism>
<feature type="compositionally biased region" description="Basic and acidic residues" evidence="1">
    <location>
        <begin position="381"/>
        <end position="394"/>
    </location>
</feature>
<keyword evidence="2" id="KW-0548">Nucleotidyltransferase</keyword>
<dbReference type="AlphaFoldDB" id="A0A699HVT7"/>
<dbReference type="InterPro" id="IPR052160">
    <property type="entry name" value="Gypsy_RT_Integrase-like"/>
</dbReference>
<proteinExistence type="predicted"/>
<feature type="region of interest" description="Disordered" evidence="1">
    <location>
        <begin position="381"/>
        <end position="417"/>
    </location>
</feature>
<dbReference type="Gene3D" id="3.30.420.10">
    <property type="entry name" value="Ribonuclease H-like superfamily/Ribonuclease H"/>
    <property type="match status" value="1"/>
</dbReference>
<dbReference type="SUPFAM" id="SSF56672">
    <property type="entry name" value="DNA/RNA polymerases"/>
    <property type="match status" value="1"/>
</dbReference>
<dbReference type="InterPro" id="IPR012337">
    <property type="entry name" value="RNaseH-like_sf"/>
</dbReference>
<sequence>AQQSSPTALSSPSLPPATTKTIPTVIPTVIPTLRDDSQGEACPTVFGLEAGQDRANIIKTSTLPHDLTPRVTSLAADEGTQDLEISSLKARIKMLEDKDAEGAEPSGKDAIINGRSLEIGEEAGVEKSIERGSNDTEELVNVLTSLDAASILTSGVQVASVSPAAEVATVSVPTGSGMVPTASPIFTTASIVTPYARRKDHYAKVLKYQAQQSKPLSKKQQREFHMSVLKSHSGWKTKHFKGMSLKEIREKFILVWKQIEDFVPMASKEEGERFKRKGLRLEQDSAKKMKTSEEVSQWKNDEFPLPDYFPTASEDRFPLLSERDAPAEEVCTADEVKNQASTSGTLLSNTIPNSKGEMKAITTRSGVAYEGPSIPTPKKVVERETDETTDKETDFQGSTARIQPPVTPIPEPDVPKTLPKPNIPYPSRLNDQKLQENATNQIDKFFQIFQDLHFDITMLLKKLPEKRRDLGKFLIPCDFLRMDGDICLIEKLLNNDPLQLPLMDLKQREVVKAKYSIEEHSELELKDLPSHLEYAYLEGEDKLLVIIAKDLKVDEKEALLKEDYKLAIQSKRRVNPKIHEVIKKEVIKLLDARMIYLISDSSWVSPIHCVPKKGGITVVEKEKMSLFLHALKYLLNKQDAKPRLIRLVLLLQEFDIIIRDKKGTENLAADYLSRLENPHKDVFENKDINKNFPLETLDQIIRRCVHGQEAYDILKACHEGPTGGHHGANFTDKKVFDASFFWPTIYRDDICQRQGKISQRDEMPQNVIQVCENFNVWGIDFIGPFPSLRDNKHILVAIDYLSKWVKAKALPPMMLLL</sequence>
<protein>
    <submittedName>
        <fullName evidence="2">Reverse transcriptase domain-containing protein</fullName>
    </submittedName>
</protein>
<feature type="non-terminal residue" evidence="2">
    <location>
        <position position="1"/>
    </location>
</feature>
<dbReference type="InterPro" id="IPR043502">
    <property type="entry name" value="DNA/RNA_pol_sf"/>
</dbReference>
<reference evidence="2" key="1">
    <citation type="journal article" date="2019" name="Sci. Rep.">
        <title>Draft genome of Tanacetum cinerariifolium, the natural source of mosquito coil.</title>
        <authorList>
            <person name="Yamashiro T."/>
            <person name="Shiraishi A."/>
            <person name="Satake H."/>
            <person name="Nakayama K."/>
        </authorList>
    </citation>
    <scope>NUCLEOTIDE SEQUENCE</scope>
</reference>
<evidence type="ECO:0000256" key="1">
    <source>
        <dbReference type="SAM" id="MobiDB-lite"/>
    </source>
</evidence>
<dbReference type="EMBL" id="BKCJ010203386">
    <property type="protein sequence ID" value="GEY72140.1"/>
    <property type="molecule type" value="Genomic_DNA"/>
</dbReference>
<dbReference type="SUPFAM" id="SSF53098">
    <property type="entry name" value="Ribonuclease H-like"/>
    <property type="match status" value="1"/>
</dbReference>
<gene>
    <name evidence="2" type="ORF">Tci_444114</name>
</gene>
<accession>A0A699HVT7</accession>